<evidence type="ECO:0000256" key="1">
    <source>
        <dbReference type="ARBA" id="ARBA00007963"/>
    </source>
</evidence>
<dbReference type="GO" id="GO:0072669">
    <property type="term" value="C:tRNA-splicing ligase complex"/>
    <property type="evidence" value="ECO:0007669"/>
    <property type="project" value="TreeGrafter"/>
</dbReference>
<feature type="region of interest" description="Disordered" evidence="6">
    <location>
        <begin position="1"/>
        <end position="30"/>
    </location>
</feature>
<keyword evidence="9" id="KW-1185">Reference proteome</keyword>
<gene>
    <name evidence="8" type="ORF">CTAYLR_010241</name>
</gene>
<evidence type="ECO:0000256" key="4">
    <source>
        <dbReference type="ARBA" id="ARBA00022837"/>
    </source>
</evidence>
<protein>
    <recommendedName>
        <fullName evidence="5">Protein archease-like</fullName>
    </recommendedName>
</protein>
<organism evidence="8 9">
    <name type="scientific">Chrysophaeum taylorii</name>
    <dbReference type="NCBI Taxonomy" id="2483200"/>
    <lineage>
        <taxon>Eukaryota</taxon>
        <taxon>Sar</taxon>
        <taxon>Stramenopiles</taxon>
        <taxon>Ochrophyta</taxon>
        <taxon>Pelagophyceae</taxon>
        <taxon>Pelagomonadales</taxon>
        <taxon>Pelagomonadaceae</taxon>
        <taxon>Chrysophaeum</taxon>
    </lineage>
</organism>
<evidence type="ECO:0000313" key="8">
    <source>
        <dbReference type="EMBL" id="KAJ8609077.1"/>
    </source>
</evidence>
<dbReference type="SUPFAM" id="SSF69819">
    <property type="entry name" value="MTH1598-like"/>
    <property type="match status" value="1"/>
</dbReference>
<evidence type="ECO:0000313" key="9">
    <source>
        <dbReference type="Proteomes" id="UP001230188"/>
    </source>
</evidence>
<dbReference type="InterPro" id="IPR036820">
    <property type="entry name" value="Archease_dom_sf"/>
</dbReference>
<dbReference type="PANTHER" id="PTHR12682">
    <property type="entry name" value="ARCHEASE"/>
    <property type="match status" value="1"/>
</dbReference>
<comment type="caution">
    <text evidence="8">The sequence shown here is derived from an EMBL/GenBank/DDBJ whole genome shotgun (WGS) entry which is preliminary data.</text>
</comment>
<keyword evidence="2" id="KW-0819">tRNA processing</keyword>
<dbReference type="GO" id="GO:0046872">
    <property type="term" value="F:metal ion binding"/>
    <property type="evidence" value="ECO:0007669"/>
    <property type="project" value="UniProtKB-KW"/>
</dbReference>
<sequence length="202" mass="22515">MDSNAWQALPPRNKRPKRPTEETTYAARAADNAAKVDDAVARRRTQVRAKPLDVSSRSDGCYEHLDHTADVQFHAWGANLEAALSALGNCFFDYVTERETIDVDDESAQSFEVSGTDSNALVFRFLDELLFRFSADGIACATVDVRDITRGEHSVSARVDTTGERFDLAKHPQGTEVKAITYSNMQIHETTDRTDIFVIVDI</sequence>
<dbReference type="GO" id="GO:0006388">
    <property type="term" value="P:tRNA splicing, via endonucleolytic cleavage and ligation"/>
    <property type="evidence" value="ECO:0007669"/>
    <property type="project" value="TreeGrafter"/>
</dbReference>
<dbReference type="FunFam" id="3.55.10.10:FF:000002">
    <property type="entry name" value="Archease, putative"/>
    <property type="match status" value="1"/>
</dbReference>
<dbReference type="Gene3D" id="3.55.10.10">
    <property type="entry name" value="Archease domain"/>
    <property type="match status" value="1"/>
</dbReference>
<reference evidence="8" key="1">
    <citation type="submission" date="2023-01" db="EMBL/GenBank/DDBJ databases">
        <title>Metagenome sequencing of chrysophaentin producing Chrysophaeum taylorii.</title>
        <authorList>
            <person name="Davison J."/>
            <person name="Bewley C."/>
        </authorList>
    </citation>
    <scope>NUCLEOTIDE SEQUENCE</scope>
    <source>
        <strain evidence="8">NIES-1699</strain>
    </source>
</reference>
<dbReference type="EMBL" id="JAQMWT010000153">
    <property type="protein sequence ID" value="KAJ8609077.1"/>
    <property type="molecule type" value="Genomic_DNA"/>
</dbReference>
<dbReference type="PANTHER" id="PTHR12682:SF11">
    <property type="entry name" value="PROTEIN ARCHEASE"/>
    <property type="match status" value="1"/>
</dbReference>
<evidence type="ECO:0000256" key="6">
    <source>
        <dbReference type="SAM" id="MobiDB-lite"/>
    </source>
</evidence>
<dbReference type="AlphaFoldDB" id="A0AAD7UJG8"/>
<evidence type="ECO:0000256" key="2">
    <source>
        <dbReference type="ARBA" id="ARBA00022694"/>
    </source>
</evidence>
<keyword evidence="4" id="KW-0106">Calcium</keyword>
<accession>A0AAD7UJG8</accession>
<dbReference type="Proteomes" id="UP001230188">
    <property type="component" value="Unassembled WGS sequence"/>
</dbReference>
<proteinExistence type="inferred from homology"/>
<dbReference type="Pfam" id="PF01951">
    <property type="entry name" value="Archease"/>
    <property type="match status" value="1"/>
</dbReference>
<dbReference type="InterPro" id="IPR023572">
    <property type="entry name" value="Archease_dom"/>
</dbReference>
<evidence type="ECO:0000256" key="5">
    <source>
        <dbReference type="ARBA" id="ARBA00071898"/>
    </source>
</evidence>
<keyword evidence="3" id="KW-0479">Metal-binding</keyword>
<evidence type="ECO:0000256" key="3">
    <source>
        <dbReference type="ARBA" id="ARBA00022723"/>
    </source>
</evidence>
<dbReference type="InterPro" id="IPR002804">
    <property type="entry name" value="Archease"/>
</dbReference>
<name>A0AAD7UJG8_9STRA</name>
<comment type="similarity">
    <text evidence="1">Belongs to the archease family.</text>
</comment>
<evidence type="ECO:0000259" key="7">
    <source>
        <dbReference type="Pfam" id="PF01951"/>
    </source>
</evidence>
<feature type="domain" description="Archease" evidence="7">
    <location>
        <begin position="62"/>
        <end position="202"/>
    </location>
</feature>